<protein>
    <submittedName>
        <fullName evidence="4">Uncharacterized protein</fullName>
    </submittedName>
</protein>
<dbReference type="Proteomes" id="UP000235584">
    <property type="component" value="Chromosome"/>
</dbReference>
<name>A0A2K9NP41_BACTC</name>
<evidence type="ECO:0000259" key="2">
    <source>
        <dbReference type="Pfam" id="PF25222"/>
    </source>
</evidence>
<dbReference type="RefSeq" id="WP_102242584.1">
    <property type="nucleotide sequence ID" value="NZ_CP025704.1"/>
</dbReference>
<evidence type="ECO:0000259" key="3">
    <source>
        <dbReference type="Pfam" id="PF25225"/>
    </source>
</evidence>
<feature type="domain" description="DUF7840" evidence="2">
    <location>
        <begin position="386"/>
        <end position="596"/>
    </location>
</feature>
<dbReference type="Pfam" id="PF13387">
    <property type="entry name" value="Lnb_N"/>
    <property type="match status" value="1"/>
</dbReference>
<dbReference type="EMBL" id="CP025704">
    <property type="protein sequence ID" value="AUN97289.1"/>
    <property type="molecule type" value="Genomic_DNA"/>
</dbReference>
<proteinExistence type="predicted"/>
<accession>A0A2K9NP41</accession>
<keyword evidence="5" id="KW-1185">Reference proteome</keyword>
<dbReference type="InterPro" id="IPR057165">
    <property type="entry name" value="DUF7843"/>
</dbReference>
<dbReference type="KEGG" id="bsto:C0V70_04015"/>
<dbReference type="Pfam" id="PF25225">
    <property type="entry name" value="DUF7843"/>
    <property type="match status" value="1"/>
</dbReference>
<sequence length="614" mass="70403">MQHFLLLALLSNFLIAAGPASAASLNFDHKYWLKLLHYKNGKSQVDGEKFFFAPDGKTNPEAELNWTIQAFHELDSKVGWFGYPAQCVFRERFEFLKSQGLLEGVPETKCPMFEEWKAGLNAESVTLIFSSSYPNNPSSLFGHTLLRLNQKGKTNDLLDYAVAFSAVPETEDMGLIFAFKGMFGGYKGLFEVTKYYTKVNEYNNGESRDLIEYNLNMTPAERDRLINHLWELYQTTYFDYFFADENCSAVLADLLSVAYKDDDKVNAHARWYYLPGEMVKHFEETPGRVASTHYRASLKKQVAKMWENLSADEVSQVKNIVDDEVLPEDVNNPKVLDAVVAYLDFTHYRTKNKLNEKLAKLQRAALVRRAKLPKAEMVKEVYDQTNMPENSHDPQKISVFARVENHTTLMGFELKQGYHDLMARDQGFDPFSQFDFLTGSLVYDVKNKKLDYDKLVLVDLISLHEYRFYDPQLSWRAKVSSERLYDLNCSLCHKVNANAYGGVTLRGKNTVASFMAGAFGEVSSHLKKGFRAGPGAEVSFYAQLGNKYKIGLIDELRFDATKKISDDYYNKVTLKHSLFFDRQQDVRFESSVISRFGSFSKNTIIHEVSYGHYF</sequence>
<gene>
    <name evidence="4" type="ORF">C0V70_04015</name>
</gene>
<evidence type="ECO:0000313" key="4">
    <source>
        <dbReference type="EMBL" id="AUN97289.1"/>
    </source>
</evidence>
<evidence type="ECO:0000313" key="5">
    <source>
        <dbReference type="Proteomes" id="UP000235584"/>
    </source>
</evidence>
<evidence type="ECO:0000259" key="1">
    <source>
        <dbReference type="Pfam" id="PF13387"/>
    </source>
</evidence>
<feature type="domain" description="Lnb N-terminal periplasmic" evidence="1">
    <location>
        <begin position="113"/>
        <end position="260"/>
    </location>
</feature>
<dbReference type="Pfam" id="PF25222">
    <property type="entry name" value="DUF7840"/>
    <property type="match status" value="1"/>
</dbReference>
<dbReference type="AlphaFoldDB" id="A0A2K9NP41"/>
<dbReference type="InterPro" id="IPR057162">
    <property type="entry name" value="DUF7840"/>
</dbReference>
<dbReference type="OrthoDB" id="5287439at2"/>
<organism evidence="4 5">
    <name type="scientific">Bacteriovorax stolpii</name>
    <name type="common">Bdellovibrio stolpii</name>
    <dbReference type="NCBI Taxonomy" id="960"/>
    <lineage>
        <taxon>Bacteria</taxon>
        <taxon>Pseudomonadati</taxon>
        <taxon>Bdellovibrionota</taxon>
        <taxon>Bacteriovoracia</taxon>
        <taxon>Bacteriovoracales</taxon>
        <taxon>Bacteriovoracaceae</taxon>
        <taxon>Bacteriovorax</taxon>
    </lineage>
</organism>
<dbReference type="InterPro" id="IPR025178">
    <property type="entry name" value="Lnb_N"/>
</dbReference>
<reference evidence="4 5" key="1">
    <citation type="submission" date="2018-01" db="EMBL/GenBank/DDBJ databases">
        <title>Complete genome sequence of Bacteriovorax stolpii DSM12778.</title>
        <authorList>
            <person name="Tang B."/>
            <person name="Chang J."/>
        </authorList>
    </citation>
    <scope>NUCLEOTIDE SEQUENCE [LARGE SCALE GENOMIC DNA]</scope>
    <source>
        <strain evidence="4 5">DSM 12778</strain>
    </source>
</reference>
<feature type="domain" description="DUF7843" evidence="3">
    <location>
        <begin position="28"/>
        <end position="99"/>
    </location>
</feature>